<sequence>MARSSEAYILTGTPHPVSSLAPSMRSQCAIAIAATVRNGILKPPPARACQCGPWLLSGFRAANRSIFRSRLRRKTSLQGEGRERFLQRSPRTGSEPLRNLRRVDRSDQEP</sequence>
<name>Q5P5R5_AROAE</name>
<dbReference type="Proteomes" id="UP000006552">
    <property type="component" value="Chromosome"/>
</dbReference>
<accession>Q5P5R5</accession>
<proteinExistence type="predicted"/>
<dbReference type="STRING" id="76114.ebA2213"/>
<dbReference type="AlphaFoldDB" id="Q5P5R5"/>
<reference evidence="2 3" key="1">
    <citation type="journal article" date="2005" name="Arch. Microbiol.">
        <title>The genome sequence of an anaerobic aromatic-degrading denitrifying bacterium, strain EbN1.</title>
        <authorList>
            <person name="Rabus R."/>
            <person name="Kube M."/>
            <person name="Heider J."/>
            <person name="Beck A."/>
            <person name="Heitmann K."/>
            <person name="Widdel F."/>
            <person name="Reinhardt R."/>
        </authorList>
    </citation>
    <scope>NUCLEOTIDE SEQUENCE [LARGE SCALE GENOMIC DNA]</scope>
    <source>
        <strain evidence="2 3">EbN1</strain>
    </source>
</reference>
<gene>
    <name evidence="2" type="ORF">ebA2213</name>
</gene>
<feature type="region of interest" description="Disordered" evidence="1">
    <location>
        <begin position="1"/>
        <end position="21"/>
    </location>
</feature>
<dbReference type="KEGG" id="eba:ebA2213"/>
<feature type="compositionally biased region" description="Basic and acidic residues" evidence="1">
    <location>
        <begin position="101"/>
        <end position="110"/>
    </location>
</feature>
<dbReference type="EMBL" id="CR555306">
    <property type="protein sequence ID" value="CAI07347.1"/>
    <property type="molecule type" value="Genomic_DNA"/>
</dbReference>
<dbReference type="HOGENOM" id="CLU_2165727_0_0_4"/>
<evidence type="ECO:0000313" key="2">
    <source>
        <dbReference type="EMBL" id="CAI07347.1"/>
    </source>
</evidence>
<keyword evidence="3" id="KW-1185">Reference proteome</keyword>
<organism evidence="2 3">
    <name type="scientific">Aromatoleum aromaticum (strain DSM 19018 / LMG 30748 / EbN1)</name>
    <name type="common">Azoarcus sp. (strain EbN1)</name>
    <dbReference type="NCBI Taxonomy" id="76114"/>
    <lineage>
        <taxon>Bacteria</taxon>
        <taxon>Pseudomonadati</taxon>
        <taxon>Pseudomonadota</taxon>
        <taxon>Betaproteobacteria</taxon>
        <taxon>Rhodocyclales</taxon>
        <taxon>Rhodocyclaceae</taxon>
        <taxon>Aromatoleum</taxon>
    </lineage>
</organism>
<evidence type="ECO:0000313" key="3">
    <source>
        <dbReference type="Proteomes" id="UP000006552"/>
    </source>
</evidence>
<protein>
    <submittedName>
        <fullName evidence="2">Uncharacterized protein</fullName>
    </submittedName>
</protein>
<feature type="region of interest" description="Disordered" evidence="1">
    <location>
        <begin position="78"/>
        <end position="110"/>
    </location>
</feature>
<evidence type="ECO:0000256" key="1">
    <source>
        <dbReference type="SAM" id="MobiDB-lite"/>
    </source>
</evidence>